<dbReference type="SUPFAM" id="SSF56935">
    <property type="entry name" value="Porins"/>
    <property type="match status" value="1"/>
</dbReference>
<evidence type="ECO:0000259" key="13">
    <source>
        <dbReference type="Pfam" id="PF00593"/>
    </source>
</evidence>
<organism evidence="15 16">
    <name type="scientific">Sphingobacterium gobiense</name>
    <dbReference type="NCBI Taxonomy" id="1382456"/>
    <lineage>
        <taxon>Bacteria</taxon>
        <taxon>Pseudomonadati</taxon>
        <taxon>Bacteroidota</taxon>
        <taxon>Sphingobacteriia</taxon>
        <taxon>Sphingobacteriales</taxon>
        <taxon>Sphingobacteriaceae</taxon>
        <taxon>Sphingobacterium</taxon>
    </lineage>
</organism>
<dbReference type="InterPro" id="IPR000531">
    <property type="entry name" value="Beta-barrel_TonB"/>
</dbReference>
<feature type="domain" description="TonB-dependent receptor-like beta-barrel" evidence="13">
    <location>
        <begin position="306"/>
        <end position="705"/>
    </location>
</feature>
<dbReference type="InterPro" id="IPR012910">
    <property type="entry name" value="Plug_dom"/>
</dbReference>
<dbReference type="EMBL" id="PVBS01000004">
    <property type="protein sequence ID" value="PRD51976.1"/>
    <property type="molecule type" value="Genomic_DNA"/>
</dbReference>
<evidence type="ECO:0000259" key="14">
    <source>
        <dbReference type="Pfam" id="PF07715"/>
    </source>
</evidence>
<dbReference type="InterPro" id="IPR037066">
    <property type="entry name" value="Plug_dom_sf"/>
</dbReference>
<keyword evidence="4 10" id="KW-0812">Transmembrane</keyword>
<dbReference type="AlphaFoldDB" id="A0A2S9JG99"/>
<keyword evidence="16" id="KW-1185">Reference proteome</keyword>
<keyword evidence="5 12" id="KW-0732">Signal</keyword>
<protein>
    <submittedName>
        <fullName evidence="15">Uncharacterized protein</fullName>
    </submittedName>
</protein>
<dbReference type="Gene3D" id="2.40.170.20">
    <property type="entry name" value="TonB-dependent receptor, beta-barrel domain"/>
    <property type="match status" value="1"/>
</dbReference>
<comment type="similarity">
    <text evidence="10 11">Belongs to the TonB-dependent receptor family.</text>
</comment>
<feature type="chain" id="PRO_5015497649" evidence="12">
    <location>
        <begin position="38"/>
        <end position="733"/>
    </location>
</feature>
<dbReference type="PANTHER" id="PTHR30069:SF29">
    <property type="entry name" value="HEMOGLOBIN AND HEMOGLOBIN-HAPTOGLOBIN-BINDING PROTEIN 1-RELATED"/>
    <property type="match status" value="1"/>
</dbReference>
<keyword evidence="8" id="KW-0675">Receptor</keyword>
<proteinExistence type="inferred from homology"/>
<sequence>MDRWKMMAKKMTLYPKSVRVLLLLPLIWTAHTRLAMAQDTTKTVSQQKEIDAVHIHKKTESREIKEEPFNVNVVETKQYYNSTLDINQLLTRTTGIRVREDGGLGSNFNFSLNGFSGKSLKFFLDGIPMDNFGSSFSLNNFPANMAERIEVYKGVVPVSLGADALGGAINMVTRRNLNYMDVSYSIGSFNTHKAGLNGAYTNAKTGLAVRFNGFYNYSDNSYKVNVEPIRGNTVLPEQEVKRFHDGYSSLGGQVEVGVRDKAFADQLFVGILAGQNDKDIQTGVVMDQVFGAMTQSSNSIIPTLKYKKDNLFVNGLDFNLYGAYNSTRNHFVDTVGLTYNWLQETTPRSGGAERQRTQLRQRDGESLLTANLAYTLHQDHRLSLNYVLTDFKRKSSDVEQPNNVAYTMPQRLQKQNLGLGLDSRFGALRTNVFAKYYGLHAESFENISQTLTPEYAEIATSQDNVGYGLAGTYFLLPRMQVKASYEHAYRLPEPLELLGDGLFTIRNETLTPEKSDNINIGGLYAFTVNQVHNFQTEANFIYRNSTDFIRQEQGRNQPTGRKFINVGDVRTTGVEGEIRYNWKNRLYSSVNLSYQNIIDKTEFTTGGNLSGETTQPNLNYGYKVPNIPYLFGNFDLGLQLPKVGGKGGAANIQYRLNFIEEYYLTPEQLGANNPDMIPRQFAHSILADYSIGQGKYNIAVECHNLTNSRLFDNYRMQKPGRSFNVKIRYFIQK</sequence>
<dbReference type="InterPro" id="IPR039426">
    <property type="entry name" value="TonB-dep_rcpt-like"/>
</dbReference>
<evidence type="ECO:0000256" key="1">
    <source>
        <dbReference type="ARBA" id="ARBA00004571"/>
    </source>
</evidence>
<comment type="caution">
    <text evidence="15">The sequence shown here is derived from an EMBL/GenBank/DDBJ whole genome shotgun (WGS) entry which is preliminary data.</text>
</comment>
<evidence type="ECO:0000256" key="7">
    <source>
        <dbReference type="ARBA" id="ARBA00023136"/>
    </source>
</evidence>
<dbReference type="Pfam" id="PF07715">
    <property type="entry name" value="Plug"/>
    <property type="match status" value="1"/>
</dbReference>
<dbReference type="OrthoDB" id="9812892at2"/>
<keyword evidence="3 10" id="KW-1134">Transmembrane beta strand</keyword>
<dbReference type="RefSeq" id="WP_105727412.1">
    <property type="nucleotide sequence ID" value="NZ_PVBS01000004.1"/>
</dbReference>
<evidence type="ECO:0000256" key="11">
    <source>
        <dbReference type="RuleBase" id="RU003357"/>
    </source>
</evidence>
<evidence type="ECO:0000256" key="5">
    <source>
        <dbReference type="ARBA" id="ARBA00022729"/>
    </source>
</evidence>
<evidence type="ECO:0000313" key="15">
    <source>
        <dbReference type="EMBL" id="PRD51976.1"/>
    </source>
</evidence>
<dbReference type="Pfam" id="PF00593">
    <property type="entry name" value="TonB_dep_Rec_b-barrel"/>
    <property type="match status" value="1"/>
</dbReference>
<dbReference type="PANTHER" id="PTHR30069">
    <property type="entry name" value="TONB-DEPENDENT OUTER MEMBRANE RECEPTOR"/>
    <property type="match status" value="1"/>
</dbReference>
<keyword evidence="2 10" id="KW-0813">Transport</keyword>
<evidence type="ECO:0000256" key="8">
    <source>
        <dbReference type="ARBA" id="ARBA00023170"/>
    </source>
</evidence>
<keyword evidence="9 10" id="KW-0998">Cell outer membrane</keyword>
<gene>
    <name evidence="15" type="ORF">C5749_16900</name>
</gene>
<reference evidence="15 16" key="1">
    <citation type="submission" date="2018-02" db="EMBL/GenBank/DDBJ databases">
        <title>The draft genome of Sphingobacterium gobiense H7.</title>
        <authorList>
            <person name="Li L."/>
            <person name="Liu L."/>
            <person name="Zhang X."/>
            <person name="Wang T."/>
            <person name="Liang L."/>
        </authorList>
    </citation>
    <scope>NUCLEOTIDE SEQUENCE [LARGE SCALE GENOMIC DNA]</scope>
    <source>
        <strain evidence="15 16">ACCC 05757</strain>
    </source>
</reference>
<feature type="domain" description="TonB-dependent receptor plug" evidence="14">
    <location>
        <begin position="65"/>
        <end position="168"/>
    </location>
</feature>
<evidence type="ECO:0000256" key="2">
    <source>
        <dbReference type="ARBA" id="ARBA00022448"/>
    </source>
</evidence>
<evidence type="ECO:0000256" key="9">
    <source>
        <dbReference type="ARBA" id="ARBA00023237"/>
    </source>
</evidence>
<dbReference type="Proteomes" id="UP000238642">
    <property type="component" value="Unassembled WGS sequence"/>
</dbReference>
<feature type="signal peptide" evidence="12">
    <location>
        <begin position="1"/>
        <end position="37"/>
    </location>
</feature>
<name>A0A2S9JG99_9SPHI</name>
<accession>A0A2S9JG99</accession>
<dbReference type="GO" id="GO:0009279">
    <property type="term" value="C:cell outer membrane"/>
    <property type="evidence" value="ECO:0007669"/>
    <property type="project" value="UniProtKB-SubCell"/>
</dbReference>
<evidence type="ECO:0000256" key="10">
    <source>
        <dbReference type="PROSITE-ProRule" id="PRU01360"/>
    </source>
</evidence>
<keyword evidence="7 10" id="KW-0472">Membrane</keyword>
<dbReference type="Gene3D" id="2.170.130.10">
    <property type="entry name" value="TonB-dependent receptor, plug domain"/>
    <property type="match status" value="1"/>
</dbReference>
<comment type="subcellular location">
    <subcellularLocation>
        <location evidence="1 10">Cell outer membrane</location>
        <topology evidence="1 10">Multi-pass membrane protein</topology>
    </subcellularLocation>
</comment>
<evidence type="ECO:0000313" key="16">
    <source>
        <dbReference type="Proteomes" id="UP000238642"/>
    </source>
</evidence>
<keyword evidence="6 11" id="KW-0798">TonB box</keyword>
<evidence type="ECO:0000256" key="12">
    <source>
        <dbReference type="SAM" id="SignalP"/>
    </source>
</evidence>
<dbReference type="InterPro" id="IPR036942">
    <property type="entry name" value="Beta-barrel_TonB_sf"/>
</dbReference>
<dbReference type="GO" id="GO:0015344">
    <property type="term" value="F:siderophore uptake transmembrane transporter activity"/>
    <property type="evidence" value="ECO:0007669"/>
    <property type="project" value="TreeGrafter"/>
</dbReference>
<dbReference type="GO" id="GO:0044718">
    <property type="term" value="P:siderophore transmembrane transport"/>
    <property type="evidence" value="ECO:0007669"/>
    <property type="project" value="TreeGrafter"/>
</dbReference>
<evidence type="ECO:0000256" key="4">
    <source>
        <dbReference type="ARBA" id="ARBA00022692"/>
    </source>
</evidence>
<evidence type="ECO:0000256" key="3">
    <source>
        <dbReference type="ARBA" id="ARBA00022452"/>
    </source>
</evidence>
<evidence type="ECO:0000256" key="6">
    <source>
        <dbReference type="ARBA" id="ARBA00023077"/>
    </source>
</evidence>
<dbReference type="PROSITE" id="PS52016">
    <property type="entry name" value="TONB_DEPENDENT_REC_3"/>
    <property type="match status" value="1"/>
</dbReference>